<keyword evidence="4" id="KW-1185">Reference proteome</keyword>
<sequence>IYKVRQVYNGKKPSLQQKKKRNQKPDGVNVDQRARVVAETYEKHVQERLGQLESSGEGNVTAENLDQREKNKIYIKAARSSKQGYIFGLGALREFVLPCADTSTSQPQPSEEAEMITNRLQELETELKQGHAENLEIQKRLEAMEKMLESLANQNA</sequence>
<feature type="non-terminal residue" evidence="3">
    <location>
        <position position="1"/>
    </location>
</feature>
<dbReference type="AlphaFoldDB" id="A0AAU9SNY4"/>
<protein>
    <recommendedName>
        <fullName evidence="5">Transposase</fullName>
    </recommendedName>
</protein>
<gene>
    <name evidence="3" type="ORF">TAV2_LOCUS19431</name>
</gene>
<evidence type="ECO:0000313" key="4">
    <source>
        <dbReference type="Proteomes" id="UP000836841"/>
    </source>
</evidence>
<evidence type="ECO:0000256" key="2">
    <source>
        <dbReference type="SAM" id="MobiDB-lite"/>
    </source>
</evidence>
<reference evidence="3 4" key="1">
    <citation type="submission" date="2022-03" db="EMBL/GenBank/DDBJ databases">
        <authorList>
            <person name="Nunn A."/>
            <person name="Chopra R."/>
            <person name="Nunn A."/>
            <person name="Contreras Garrido A."/>
        </authorList>
    </citation>
    <scope>NUCLEOTIDE SEQUENCE [LARGE SCALE GENOMIC DNA]</scope>
</reference>
<feature type="coiled-coil region" evidence="1">
    <location>
        <begin position="113"/>
        <end position="154"/>
    </location>
</feature>
<dbReference type="EMBL" id="OU466862">
    <property type="protein sequence ID" value="CAH2070241.1"/>
    <property type="molecule type" value="Genomic_DNA"/>
</dbReference>
<evidence type="ECO:0000256" key="1">
    <source>
        <dbReference type="SAM" id="Coils"/>
    </source>
</evidence>
<name>A0AAU9SNY4_THLAR</name>
<dbReference type="InterPro" id="IPR004252">
    <property type="entry name" value="Probable_transposase_24"/>
</dbReference>
<organism evidence="3 4">
    <name type="scientific">Thlaspi arvense</name>
    <name type="common">Field penny-cress</name>
    <dbReference type="NCBI Taxonomy" id="13288"/>
    <lineage>
        <taxon>Eukaryota</taxon>
        <taxon>Viridiplantae</taxon>
        <taxon>Streptophyta</taxon>
        <taxon>Embryophyta</taxon>
        <taxon>Tracheophyta</taxon>
        <taxon>Spermatophyta</taxon>
        <taxon>Magnoliopsida</taxon>
        <taxon>eudicotyledons</taxon>
        <taxon>Gunneridae</taxon>
        <taxon>Pentapetalae</taxon>
        <taxon>rosids</taxon>
        <taxon>malvids</taxon>
        <taxon>Brassicales</taxon>
        <taxon>Brassicaceae</taxon>
        <taxon>Thlaspideae</taxon>
        <taxon>Thlaspi</taxon>
    </lineage>
</organism>
<dbReference type="Pfam" id="PF03004">
    <property type="entry name" value="Transposase_24"/>
    <property type="match status" value="1"/>
</dbReference>
<keyword evidence="1" id="KW-0175">Coiled coil</keyword>
<proteinExistence type="predicted"/>
<evidence type="ECO:0000313" key="3">
    <source>
        <dbReference type="EMBL" id="CAH2070241.1"/>
    </source>
</evidence>
<evidence type="ECO:0008006" key="5">
    <source>
        <dbReference type="Google" id="ProtNLM"/>
    </source>
</evidence>
<dbReference type="Proteomes" id="UP000836841">
    <property type="component" value="Chromosome 6"/>
</dbReference>
<accession>A0AAU9SNY4</accession>
<feature type="region of interest" description="Disordered" evidence="2">
    <location>
        <begin position="8"/>
        <end position="29"/>
    </location>
</feature>